<evidence type="ECO:0000313" key="4">
    <source>
        <dbReference type="EMBL" id="SUK56530.1"/>
    </source>
</evidence>
<dbReference type="GO" id="GO:0005737">
    <property type="term" value="C:cytoplasm"/>
    <property type="evidence" value="ECO:0007669"/>
    <property type="project" value="InterPro"/>
</dbReference>
<dbReference type="Proteomes" id="UP000238775">
    <property type="component" value="Unassembled WGS sequence"/>
</dbReference>
<dbReference type="SUPFAM" id="SSF50882">
    <property type="entry name" value="beta-Barrel protease inhibitors"/>
    <property type="match status" value="1"/>
</dbReference>
<dbReference type="InterPro" id="IPR016085">
    <property type="entry name" value="Protease_inh_B-barrel_dom"/>
</dbReference>
<feature type="domain" description="Staphostatin A" evidence="1">
    <location>
        <begin position="1"/>
        <end position="105"/>
    </location>
</feature>
<dbReference type="EMBL" id="UHAP01000001">
    <property type="protein sequence ID" value="SUK56530.1"/>
    <property type="molecule type" value="Genomic_DNA"/>
</dbReference>
<sequence length="108" mass="12641">MEQFELFSIDKFKCNSEAKYYLNIIEGEWHPQDLNDSPLKFILSTSDDSDYICKYINTEHKQLTLYNKNNSSIVIEIFIPNDNKILLTIMNTEALGTSPRMTFIKHKS</sequence>
<dbReference type="AlphaFoldDB" id="A0A0D1IAA3"/>
<dbReference type="Pfam" id="PF09022">
    <property type="entry name" value="Staphostatin_A"/>
    <property type="match status" value="1"/>
</dbReference>
<dbReference type="EMBL" id="UHAI01000005">
    <property type="protein sequence ID" value="SUK61823.1"/>
    <property type="molecule type" value="Genomic_DNA"/>
</dbReference>
<dbReference type="InterPro" id="IPR015112">
    <property type="entry name" value="Staphostatin_A"/>
</dbReference>
<dbReference type="Proteomes" id="UP000032274">
    <property type="component" value="Unassembled WGS sequence"/>
</dbReference>
<dbReference type="InterPro" id="IPR037296">
    <property type="entry name" value="Staphostatin_A/B"/>
</dbReference>
<gene>
    <name evidence="3" type="ORF">CV021_17220</name>
    <name evidence="4" type="ORF">NCTC6133_02615</name>
    <name evidence="5" type="ORF">NCTC7972_03002</name>
    <name evidence="2" type="ORF">QU38_06985</name>
</gene>
<reference evidence="3 7" key="2">
    <citation type="submission" date="2017-11" db="EMBL/GenBank/DDBJ databases">
        <authorList>
            <person name="Founou R.C."/>
            <person name="Founou L."/>
            <person name="Allam M."/>
            <person name="Ismail A."/>
            <person name="Essack S.Y."/>
        </authorList>
    </citation>
    <scope>NUCLEOTIDE SEQUENCE [LARGE SCALE GENOMIC DNA]</scope>
    <source>
        <strain evidence="3 7">G703N2B1</strain>
    </source>
</reference>
<dbReference type="GO" id="GO:0004869">
    <property type="term" value="F:cysteine-type endopeptidase inhibitor activity"/>
    <property type="evidence" value="ECO:0007669"/>
    <property type="project" value="InterPro"/>
</dbReference>
<evidence type="ECO:0000259" key="1">
    <source>
        <dbReference type="Pfam" id="PF09022"/>
    </source>
</evidence>
<name>A0A0D1IAA3_STAAU</name>
<reference evidence="2 6" key="1">
    <citation type="submission" date="2015-01" db="EMBL/GenBank/DDBJ databases">
        <title>Characterization of Swiss Staphylococcus aureus strains involved in food poisoning.</title>
        <authorList>
            <person name="Crovadore J."/>
            <person name="Chablais R."/>
            <person name="Tonacini J."/>
            <person name="Schnyder B."/>
            <person name="Lefort F."/>
        </authorList>
    </citation>
    <scope>NUCLEOTIDE SEQUENCE [LARGE SCALE GENOMIC DNA]</scope>
    <source>
        <strain evidence="2 6">SA-120</strain>
    </source>
</reference>
<protein>
    <submittedName>
        <fullName evidence="2 4">Staphostatin A</fullName>
    </submittedName>
</protein>
<proteinExistence type="predicted"/>
<dbReference type="OMA" id="NHYHIDD"/>
<evidence type="ECO:0000313" key="8">
    <source>
        <dbReference type="Proteomes" id="UP000254224"/>
    </source>
</evidence>
<accession>A0A0D1IAA3</accession>
<dbReference type="Gene3D" id="2.40.310.10">
    <property type="entry name" value="beta-Barrel protease inhibitors"/>
    <property type="match status" value="1"/>
</dbReference>
<dbReference type="EMBL" id="JXIG01000625">
    <property type="protein sequence ID" value="KIT97113.1"/>
    <property type="molecule type" value="Genomic_DNA"/>
</dbReference>
<evidence type="ECO:0000313" key="7">
    <source>
        <dbReference type="Proteomes" id="UP000238775"/>
    </source>
</evidence>
<evidence type="ECO:0000313" key="5">
    <source>
        <dbReference type="EMBL" id="SUK61823.1"/>
    </source>
</evidence>
<dbReference type="Proteomes" id="UP000254224">
    <property type="component" value="Unassembled WGS sequence"/>
</dbReference>
<evidence type="ECO:0000313" key="6">
    <source>
        <dbReference type="Proteomes" id="UP000032274"/>
    </source>
</evidence>
<organism evidence="4 9">
    <name type="scientific">Staphylococcus aureus</name>
    <dbReference type="NCBI Taxonomy" id="1280"/>
    <lineage>
        <taxon>Bacteria</taxon>
        <taxon>Bacillati</taxon>
        <taxon>Bacillota</taxon>
        <taxon>Bacilli</taxon>
        <taxon>Bacillales</taxon>
        <taxon>Staphylococcaceae</taxon>
        <taxon>Staphylococcus</taxon>
    </lineage>
</organism>
<dbReference type="Proteomes" id="UP000255091">
    <property type="component" value="Unassembled WGS sequence"/>
</dbReference>
<reference evidence="8 9" key="3">
    <citation type="submission" date="2018-06" db="EMBL/GenBank/DDBJ databases">
        <authorList>
            <consortium name="Pathogen Informatics"/>
            <person name="Doyle S."/>
        </authorList>
    </citation>
    <scope>NUCLEOTIDE SEQUENCE [LARGE SCALE GENOMIC DNA]</scope>
    <source>
        <strain evidence="4 9">NCTC6133</strain>
        <strain evidence="5 8">NCTC7972</strain>
    </source>
</reference>
<dbReference type="EMBL" id="PGWZ01000695">
    <property type="protein sequence ID" value="PPJ68594.1"/>
    <property type="molecule type" value="Genomic_DNA"/>
</dbReference>
<dbReference type="RefSeq" id="WP_000434533.1">
    <property type="nucleotide sequence ID" value="NZ_AP017891.1"/>
</dbReference>
<accession>A0A2S6D0T3</accession>
<evidence type="ECO:0000313" key="3">
    <source>
        <dbReference type="EMBL" id="PPJ68594.1"/>
    </source>
</evidence>
<evidence type="ECO:0000313" key="2">
    <source>
        <dbReference type="EMBL" id="KIT97113.1"/>
    </source>
</evidence>
<evidence type="ECO:0000313" key="9">
    <source>
        <dbReference type="Proteomes" id="UP000255091"/>
    </source>
</evidence>